<gene>
    <name evidence="1" type="ORF">CYJ98_009950</name>
</gene>
<organism evidence="1 2">
    <name type="scientific">Neisseria perflava</name>
    <dbReference type="NCBI Taxonomy" id="33053"/>
    <lineage>
        <taxon>Bacteria</taxon>
        <taxon>Pseudomonadati</taxon>
        <taxon>Pseudomonadota</taxon>
        <taxon>Betaproteobacteria</taxon>
        <taxon>Neisseriales</taxon>
        <taxon>Neisseriaceae</taxon>
        <taxon>Neisseria</taxon>
    </lineage>
</organism>
<accession>A0AAF0YNL8</accession>
<dbReference type="RefSeq" id="WP_141750520.1">
    <property type="nucleotide sequence ID" value="NZ_CP136962.1"/>
</dbReference>
<dbReference type="Gene3D" id="3.30.870.10">
    <property type="entry name" value="Endonuclease Chain A"/>
    <property type="match status" value="1"/>
</dbReference>
<sequence length="420" mass="48971">MFETQVFFNQKKGKSSSLINRLNEVIDKRKKYGLYIASCYLPDEKGLSKLVEFVKELMNDIKIYEVNFYIDARQVVKLSTPIIETKLLKPLARLFGDEQVSFHVVESENLFHTKALALIDNFDEPNGALFVGSSNFTSAGLFANKGGNHETGMLSSNLNDIYNFIESLQELPVCLLQDFSAYKLDSYTFQYSLVSQGRFVHKWQQTLQQYFAIRYELTEQGRREIGSEQLKSMGFDIDAETISKQFLQFDSFVDSAEAEELKNLRRKGIETYLGHWVPKSMIQVTKNNADLNKFYQWLEDSVRMQLARKEHEIFEQYQLLLEQGIIKPTSKKASMVFEDRLAKLRKDLDENDGHKLRRFLNKFEIFDLPYDFSCKSEIKDLYDILVESSQAAIRKKEAMKRINQAIEEKNPDLINDWIEE</sequence>
<evidence type="ECO:0000313" key="2">
    <source>
        <dbReference type="Proteomes" id="UP000234781"/>
    </source>
</evidence>
<reference evidence="1 2" key="2">
    <citation type="submission" date="2023-10" db="EMBL/GenBank/DDBJ databases">
        <authorList>
            <person name="Choi B."/>
        </authorList>
    </citation>
    <scope>NUCLEOTIDE SEQUENCE [LARGE SCALE GENOMIC DNA]</scope>
    <source>
        <strain evidence="1 2">UMB0023</strain>
    </source>
</reference>
<name>A0AAF0YNL8_NEIPE</name>
<dbReference type="EMBL" id="CP136962">
    <property type="protein sequence ID" value="WOS97872.1"/>
    <property type="molecule type" value="Genomic_DNA"/>
</dbReference>
<reference evidence="2" key="1">
    <citation type="submission" date="2017-12" db="EMBL/GenBank/DDBJ databases">
        <title>Phylogenetic diversity of female urinary microbiome.</title>
        <authorList>
            <person name="Thomas-White K."/>
            <person name="Wolfe A.J."/>
        </authorList>
    </citation>
    <scope>NUCLEOTIDE SEQUENCE [LARGE SCALE GENOMIC DNA]</scope>
    <source>
        <strain evidence="2">UMB0023</strain>
    </source>
</reference>
<keyword evidence="2" id="KW-1185">Reference proteome</keyword>
<dbReference type="AlphaFoldDB" id="A0AAF0YNL8"/>
<protein>
    <submittedName>
        <fullName evidence="1">Uncharacterized protein</fullName>
    </submittedName>
</protein>
<evidence type="ECO:0000313" key="1">
    <source>
        <dbReference type="EMBL" id="WOS97872.1"/>
    </source>
</evidence>
<dbReference type="Proteomes" id="UP000234781">
    <property type="component" value="Chromosome"/>
</dbReference>
<proteinExistence type="predicted"/>